<keyword evidence="3" id="KW-1185">Reference proteome</keyword>
<feature type="transmembrane region" description="Helical" evidence="1">
    <location>
        <begin position="27"/>
        <end position="48"/>
    </location>
</feature>
<evidence type="ECO:0000313" key="3">
    <source>
        <dbReference type="Proteomes" id="UP000662888"/>
    </source>
</evidence>
<dbReference type="Proteomes" id="UP000662888">
    <property type="component" value="Chromosome"/>
</dbReference>
<evidence type="ECO:0000256" key="1">
    <source>
        <dbReference type="SAM" id="Phobius"/>
    </source>
</evidence>
<keyword evidence="1" id="KW-0472">Membrane</keyword>
<keyword evidence="1" id="KW-0812">Transmembrane</keyword>
<proteinExistence type="predicted"/>
<reference evidence="2 3" key="1">
    <citation type="submission" date="2020-11" db="EMBL/GenBank/DDBJ databases">
        <authorList>
            <person name="Sun Q."/>
        </authorList>
    </citation>
    <scope>NUCLEOTIDE SEQUENCE [LARGE SCALE GENOMIC DNA]</scope>
    <source>
        <strain evidence="2 3">P8398</strain>
    </source>
</reference>
<dbReference type="RefSeq" id="WP_206091366.1">
    <property type="nucleotide sequence ID" value="NZ_CP065053.1"/>
</dbReference>
<evidence type="ECO:0008006" key="4">
    <source>
        <dbReference type="Google" id="ProtNLM"/>
    </source>
</evidence>
<accession>A0AA48WHG1</accession>
<sequence>MQADADIIDQLQFAATRRRAPLWFATILPWLLLLSFPGIVAWSAWAVWDCRRMRARVRRDWIGWIDATVPALEDSSALLAGATSAIGQLQRRRLLARIATTLTDDVLAAIASERVRFDPRWLALSVCAALALFAWRQVQAVPSTPREIKALIAKQTSEITVRVTPPKYTGVAMSDGAPRELQVPEHSIVEWCLRAPQPVDTPIELSDGQTLKIGRACARWVAAESVFWRWRGARYNLRVIADQAPEVTMSAPRDMVHTLARDAASATIALAVRDDYQVRRATLHLTLARGSGENIRFSDRELPLPESNDPRTRTWHKQWTLAELGMEPGDDLYFFVRATDNAERAHTTVSPTYTLRLPGPVEESDDSSAQPMLVKPENLRSQRQIIIDTEQLLADLKATPGMNPATVRSRSEAIADDQAQLRRRYGQFLGEESTLFGGEEHHDKEEKHDVVAEFGHMHDQAENATLFDESTKKVLRRALSAMWDAEKSLRAITPASALAPEHKALEAIKQLQQADRIYLHKTAFVPPALKEEIRMTGDVVGTKSYRREQGAAAVPIPGEVRRLIEALDADGALPALWSRDAQAWIRERIANEAQRLEAQRAVQDVADGCADCRPVLRAWLRGAIDRAPILLQAKATPQTPFTRALRDGAPR</sequence>
<keyword evidence="1" id="KW-1133">Transmembrane helix</keyword>
<evidence type="ECO:0000313" key="2">
    <source>
        <dbReference type="EMBL" id="QPI51808.1"/>
    </source>
</evidence>
<organism evidence="2 3">
    <name type="scientific">Massilia antarctica</name>
    <dbReference type="NCBI Taxonomy" id="2765360"/>
    <lineage>
        <taxon>Bacteria</taxon>
        <taxon>Pseudomonadati</taxon>
        <taxon>Pseudomonadota</taxon>
        <taxon>Betaproteobacteria</taxon>
        <taxon>Burkholderiales</taxon>
        <taxon>Oxalobacteraceae</taxon>
        <taxon>Telluria group</taxon>
        <taxon>Massilia</taxon>
    </lineage>
</organism>
<gene>
    <name evidence="2" type="ORF">IV454_10100</name>
</gene>
<dbReference type="EMBL" id="CP065053">
    <property type="protein sequence ID" value="QPI51808.1"/>
    <property type="molecule type" value="Genomic_DNA"/>
</dbReference>
<protein>
    <recommendedName>
        <fullName evidence="4">DUF4175 family protein</fullName>
    </recommendedName>
</protein>
<name>A0AA48WHG1_9BURK</name>